<sequence>MRISVIEDEMFLVEFDDERDKRSVLEMSLWHYEKQLVLLQDFDGEHDPKDIVLRWSPFWVQIHNLPLKHRTRETGMAIGASLGEVLEVDVADTGVQWGKCLQVRVNLDVSRKLIRGKKINGEDGVDWWVLFKYERLPNFCYRCGLLEHDLKDCTRKEEIDWIRGEPVRRSGWEPTYPKRNEGMGTSGSTPDGNNQVMKMQTSRNKVVEFDKGTSVALFLGEKKLGSTSQFPEGSERTNEVYQEKGLVNTIDETPKESCAISVRESMAGTLLNIEDEVRGQGGMVTDQVEAPKFIFESAQKEKEVGRHMGLELTKEGEGPIAMTYDMELGWGAEVLGPTSGHWKRKAREGKTEGKEKELSPVQKKRNAPTSFMESDQNTLEVKRRRVKAQESNESEDLSIRDGGEADAAWQLRRAQ</sequence>
<keyword evidence="4" id="KW-1185">Reference proteome</keyword>
<evidence type="ECO:0000313" key="3">
    <source>
        <dbReference type="EMBL" id="KAK7855387.1"/>
    </source>
</evidence>
<comment type="caution">
    <text evidence="3">The sequence shown here is derived from an EMBL/GenBank/DDBJ whole genome shotgun (WGS) entry which is preliminary data.</text>
</comment>
<dbReference type="EMBL" id="PKMF04000046">
    <property type="protein sequence ID" value="KAK7855387.1"/>
    <property type="molecule type" value="Genomic_DNA"/>
</dbReference>
<proteinExistence type="predicted"/>
<organism evidence="3 4">
    <name type="scientific">Quercus suber</name>
    <name type="common">Cork oak</name>
    <dbReference type="NCBI Taxonomy" id="58331"/>
    <lineage>
        <taxon>Eukaryota</taxon>
        <taxon>Viridiplantae</taxon>
        <taxon>Streptophyta</taxon>
        <taxon>Embryophyta</taxon>
        <taxon>Tracheophyta</taxon>
        <taxon>Spermatophyta</taxon>
        <taxon>Magnoliopsida</taxon>
        <taxon>eudicotyledons</taxon>
        <taxon>Gunneridae</taxon>
        <taxon>Pentapetalae</taxon>
        <taxon>rosids</taxon>
        <taxon>fabids</taxon>
        <taxon>Fagales</taxon>
        <taxon>Fagaceae</taxon>
        <taxon>Quercus</taxon>
    </lineage>
</organism>
<reference evidence="3 4" key="1">
    <citation type="journal article" date="2018" name="Sci. Data">
        <title>The draft genome sequence of cork oak.</title>
        <authorList>
            <person name="Ramos A.M."/>
            <person name="Usie A."/>
            <person name="Barbosa P."/>
            <person name="Barros P.M."/>
            <person name="Capote T."/>
            <person name="Chaves I."/>
            <person name="Simoes F."/>
            <person name="Abreu I."/>
            <person name="Carrasquinho I."/>
            <person name="Faro C."/>
            <person name="Guimaraes J.B."/>
            <person name="Mendonca D."/>
            <person name="Nobrega F."/>
            <person name="Rodrigues L."/>
            <person name="Saibo N.J.M."/>
            <person name="Varela M.C."/>
            <person name="Egas C."/>
            <person name="Matos J."/>
            <person name="Miguel C.M."/>
            <person name="Oliveira M.M."/>
            <person name="Ricardo C.P."/>
            <person name="Goncalves S."/>
        </authorList>
    </citation>
    <scope>NUCLEOTIDE SEQUENCE [LARGE SCALE GENOMIC DNA]</scope>
    <source>
        <strain evidence="4">cv. HL8</strain>
    </source>
</reference>
<gene>
    <name evidence="3" type="ORF">CFP56_028266</name>
</gene>
<dbReference type="PANTHER" id="PTHR31286">
    <property type="entry name" value="GLYCINE-RICH CELL WALL STRUCTURAL PROTEIN 1.8-LIKE"/>
    <property type="match status" value="1"/>
</dbReference>
<dbReference type="InterPro" id="IPR040256">
    <property type="entry name" value="At4g02000-like"/>
</dbReference>
<dbReference type="PANTHER" id="PTHR31286:SF167">
    <property type="entry name" value="OS09G0268800 PROTEIN"/>
    <property type="match status" value="1"/>
</dbReference>
<dbReference type="Proteomes" id="UP000237347">
    <property type="component" value="Unassembled WGS sequence"/>
</dbReference>
<name>A0AAW0LXN3_QUESU</name>
<feature type="region of interest" description="Disordered" evidence="1">
    <location>
        <begin position="335"/>
        <end position="415"/>
    </location>
</feature>
<feature type="compositionally biased region" description="Basic and acidic residues" evidence="1">
    <location>
        <begin position="172"/>
        <end position="181"/>
    </location>
</feature>
<evidence type="ECO:0000313" key="4">
    <source>
        <dbReference type="Proteomes" id="UP000237347"/>
    </source>
</evidence>
<feature type="compositionally biased region" description="Basic and acidic residues" evidence="1">
    <location>
        <begin position="348"/>
        <end position="358"/>
    </location>
</feature>
<accession>A0AAW0LXN3</accession>
<dbReference type="AlphaFoldDB" id="A0AAW0LXN3"/>
<feature type="region of interest" description="Disordered" evidence="1">
    <location>
        <begin position="172"/>
        <end position="195"/>
    </location>
</feature>
<dbReference type="InterPro" id="IPR025836">
    <property type="entry name" value="Zn_knuckle_CX2CX4HX4C"/>
</dbReference>
<evidence type="ECO:0000256" key="1">
    <source>
        <dbReference type="SAM" id="MobiDB-lite"/>
    </source>
</evidence>
<dbReference type="Pfam" id="PF14392">
    <property type="entry name" value="zf-CCHC_4"/>
    <property type="match status" value="1"/>
</dbReference>
<feature type="domain" description="Zinc knuckle CX2CX4HX4C" evidence="2">
    <location>
        <begin position="107"/>
        <end position="154"/>
    </location>
</feature>
<feature type="compositionally biased region" description="Polar residues" evidence="1">
    <location>
        <begin position="186"/>
        <end position="195"/>
    </location>
</feature>
<feature type="compositionally biased region" description="Polar residues" evidence="1">
    <location>
        <begin position="367"/>
        <end position="379"/>
    </location>
</feature>
<evidence type="ECO:0000259" key="2">
    <source>
        <dbReference type="Pfam" id="PF14392"/>
    </source>
</evidence>
<protein>
    <recommendedName>
        <fullName evidence="2">Zinc knuckle CX2CX4HX4C domain-containing protein</fullName>
    </recommendedName>
</protein>